<proteinExistence type="predicted"/>
<gene>
    <name evidence="2" type="ORF">KPC_2922</name>
</gene>
<dbReference type="RefSeq" id="WP_121975162.1">
    <property type="nucleotide sequence ID" value="NZ_OOGT01000168.1"/>
</dbReference>
<evidence type="ECO:0000256" key="1">
    <source>
        <dbReference type="SAM" id="MobiDB-lite"/>
    </source>
</evidence>
<dbReference type="Proteomes" id="UP000245974">
    <property type="component" value="Unassembled WGS sequence"/>
</dbReference>
<feature type="compositionally biased region" description="Polar residues" evidence="1">
    <location>
        <begin position="58"/>
        <end position="78"/>
    </location>
</feature>
<reference evidence="3" key="1">
    <citation type="submission" date="2018-03" db="EMBL/GenBank/DDBJ databases">
        <authorList>
            <person name="Blom J."/>
        </authorList>
    </citation>
    <scope>NUCLEOTIDE SEQUENCE [LARGE SCALE GENOMIC DNA]</scope>
    <source>
        <strain evidence="3">KPC-SM-21</strain>
    </source>
</reference>
<feature type="compositionally biased region" description="Polar residues" evidence="1">
    <location>
        <begin position="87"/>
        <end position="104"/>
    </location>
</feature>
<accession>A0A2U3N289</accession>
<evidence type="ECO:0000313" key="3">
    <source>
        <dbReference type="Proteomes" id="UP000245974"/>
    </source>
</evidence>
<sequence length="129" mass="14479">MRNSFKLLFLFTSNIIVFLYISISFTHAEDFYKWVDQNGSTHYTKSPPPKNAKNKSKVQTQGWKKTNQTDGAPHQETSAPPLEKENQPQTVNEQAITPPLSQTIPPKVPVQPEKNTVSTSITPQISAIN</sequence>
<feature type="compositionally biased region" description="Polar residues" evidence="1">
    <location>
        <begin position="113"/>
        <end position="129"/>
    </location>
</feature>
<evidence type="ECO:0000313" key="2">
    <source>
        <dbReference type="EMBL" id="SPL71744.1"/>
    </source>
</evidence>
<name>A0A2U3N289_9GAMM</name>
<dbReference type="AlphaFoldDB" id="A0A2U3N289"/>
<organism evidence="2 3">
    <name type="scientific">Acinetobacter stercoris</name>
    <dbReference type="NCBI Taxonomy" id="2126983"/>
    <lineage>
        <taxon>Bacteria</taxon>
        <taxon>Pseudomonadati</taxon>
        <taxon>Pseudomonadota</taxon>
        <taxon>Gammaproteobacteria</taxon>
        <taxon>Moraxellales</taxon>
        <taxon>Moraxellaceae</taxon>
        <taxon>Acinetobacter</taxon>
    </lineage>
</organism>
<dbReference type="OrthoDB" id="7068596at2"/>
<dbReference type="EMBL" id="OOGT01000168">
    <property type="protein sequence ID" value="SPL71744.1"/>
    <property type="molecule type" value="Genomic_DNA"/>
</dbReference>
<dbReference type="InParanoid" id="A0A2U3N289"/>
<keyword evidence="3" id="KW-1185">Reference proteome</keyword>
<feature type="region of interest" description="Disordered" evidence="1">
    <location>
        <begin position="38"/>
        <end position="129"/>
    </location>
</feature>
<protein>
    <submittedName>
        <fullName evidence="2">Uncharacterized protein</fullName>
    </submittedName>
</protein>